<dbReference type="InterPro" id="IPR012136">
    <property type="entry name" value="NADH_DH_b"/>
</dbReference>
<dbReference type="InterPro" id="IPR034300">
    <property type="entry name" value="PNTB-like"/>
</dbReference>
<keyword evidence="6" id="KW-1003">Cell membrane</keyword>
<evidence type="ECO:0000256" key="13">
    <source>
        <dbReference type="ARBA" id="ARBA00023136"/>
    </source>
</evidence>
<evidence type="ECO:0000256" key="17">
    <source>
        <dbReference type="SAM" id="Phobius"/>
    </source>
</evidence>
<feature type="transmembrane region" description="Helical" evidence="17">
    <location>
        <begin position="35"/>
        <end position="52"/>
    </location>
</feature>
<evidence type="ECO:0000259" key="18">
    <source>
        <dbReference type="Pfam" id="PF02233"/>
    </source>
</evidence>
<evidence type="ECO:0000313" key="20">
    <source>
        <dbReference type="Proteomes" id="UP001162741"/>
    </source>
</evidence>
<evidence type="ECO:0000256" key="3">
    <source>
        <dbReference type="ARBA" id="ARBA00007919"/>
    </source>
</evidence>
<evidence type="ECO:0000256" key="6">
    <source>
        <dbReference type="ARBA" id="ARBA00022475"/>
    </source>
</evidence>
<name>A0ABY6J2T6_9BACT</name>
<dbReference type="EMBL" id="CP107006">
    <property type="protein sequence ID" value="UYQ93983.1"/>
    <property type="molecule type" value="Genomic_DNA"/>
</dbReference>
<proteinExistence type="inferred from homology"/>
<reference evidence="19" key="1">
    <citation type="submission" date="2022-10" db="EMBL/GenBank/DDBJ databases">
        <title>Chitinophaga sp. nov., isolated from soil.</title>
        <authorList>
            <person name="Jeon C.O."/>
        </authorList>
    </citation>
    <scope>NUCLEOTIDE SEQUENCE</scope>
    <source>
        <strain evidence="19">R8</strain>
    </source>
</reference>
<accession>A0ABY6J2T6</accession>
<comment type="subcellular location">
    <subcellularLocation>
        <location evidence="2">Cell inner membrane</location>
        <topology evidence="2">Multi-pass membrane protein</topology>
    </subcellularLocation>
</comment>
<feature type="transmembrane region" description="Helical" evidence="17">
    <location>
        <begin position="67"/>
        <end position="85"/>
    </location>
</feature>
<dbReference type="EC" id="7.1.1.1" evidence="4"/>
<keyword evidence="10" id="KW-1278">Translocase</keyword>
<keyword evidence="8 17" id="KW-0812">Transmembrane</keyword>
<feature type="transmembrane region" description="Helical" evidence="17">
    <location>
        <begin position="97"/>
        <end position="114"/>
    </location>
</feature>
<evidence type="ECO:0000256" key="9">
    <source>
        <dbReference type="ARBA" id="ARBA00022857"/>
    </source>
</evidence>
<keyword evidence="12" id="KW-0520">NAD</keyword>
<evidence type="ECO:0000256" key="11">
    <source>
        <dbReference type="ARBA" id="ARBA00022989"/>
    </source>
</evidence>
<gene>
    <name evidence="19" type="ORF">MKQ68_02605</name>
</gene>
<dbReference type="PIRSF" id="PIRSF000204">
    <property type="entry name" value="PNTB"/>
    <property type="match status" value="1"/>
</dbReference>
<dbReference type="PANTHER" id="PTHR44758:SF1">
    <property type="entry name" value="NAD(P) TRANSHYDROGENASE SUBUNIT BETA"/>
    <property type="match status" value="1"/>
</dbReference>
<evidence type="ECO:0000256" key="8">
    <source>
        <dbReference type="ARBA" id="ARBA00022692"/>
    </source>
</evidence>
<dbReference type="Pfam" id="PF02233">
    <property type="entry name" value="PNTB"/>
    <property type="match status" value="1"/>
</dbReference>
<evidence type="ECO:0000256" key="1">
    <source>
        <dbReference type="ARBA" id="ARBA00003943"/>
    </source>
</evidence>
<dbReference type="SUPFAM" id="SSF52467">
    <property type="entry name" value="DHS-like NAD/FAD-binding domain"/>
    <property type="match status" value="1"/>
</dbReference>
<feature type="domain" description="NADP transhydrogenase beta-like" evidence="18">
    <location>
        <begin position="7"/>
        <end position="512"/>
    </location>
</feature>
<feature type="transmembrane region" description="Helical" evidence="17">
    <location>
        <begin position="162"/>
        <end position="183"/>
    </location>
</feature>
<evidence type="ECO:0000256" key="12">
    <source>
        <dbReference type="ARBA" id="ARBA00023027"/>
    </source>
</evidence>
<keyword evidence="11 17" id="KW-1133">Transmembrane helix</keyword>
<feature type="transmembrane region" description="Helical" evidence="17">
    <location>
        <begin position="266"/>
        <end position="286"/>
    </location>
</feature>
<evidence type="ECO:0000256" key="16">
    <source>
        <dbReference type="ARBA" id="ARBA00048202"/>
    </source>
</evidence>
<comment type="function">
    <text evidence="1">The transhydrogenation between NADH and NADP is coupled to respiration and ATP hydrolysis and functions as a proton pump across the membrane.</text>
</comment>
<feature type="transmembrane region" description="Helical" evidence="17">
    <location>
        <begin position="292"/>
        <end position="310"/>
    </location>
</feature>
<feature type="transmembrane region" description="Helical" evidence="17">
    <location>
        <begin position="6"/>
        <end position="23"/>
    </location>
</feature>
<dbReference type="InterPro" id="IPR029035">
    <property type="entry name" value="DHS-like_NAD/FAD-binding_dom"/>
</dbReference>
<keyword evidence="20" id="KW-1185">Reference proteome</keyword>
<evidence type="ECO:0000256" key="14">
    <source>
        <dbReference type="ARBA" id="ARBA00030053"/>
    </source>
</evidence>
<feature type="transmembrane region" description="Helical" evidence="17">
    <location>
        <begin position="235"/>
        <end position="254"/>
    </location>
</feature>
<evidence type="ECO:0000256" key="2">
    <source>
        <dbReference type="ARBA" id="ARBA00004429"/>
    </source>
</evidence>
<keyword evidence="7" id="KW-0997">Cell inner membrane</keyword>
<evidence type="ECO:0000313" key="19">
    <source>
        <dbReference type="EMBL" id="UYQ93983.1"/>
    </source>
</evidence>
<protein>
    <recommendedName>
        <fullName evidence="5">NAD(P) transhydrogenase subunit beta</fullName>
        <ecNumber evidence="4">7.1.1.1</ecNumber>
    </recommendedName>
    <alternativeName>
        <fullName evidence="15">Nicotinamide nucleotide transhydrogenase subunit beta</fullName>
    </alternativeName>
    <alternativeName>
        <fullName evidence="14">Pyridine nucleotide transhydrogenase subunit beta</fullName>
    </alternativeName>
</protein>
<feature type="transmembrane region" description="Helical" evidence="17">
    <location>
        <begin position="203"/>
        <end position="223"/>
    </location>
</feature>
<sequence length="517" mass="54835">MAYSLLHLAYLIGSITFIVGLKMLSHPASARKGNLIAAAGMAIAIFGTIFLYEDTSDIHADGHLRNYAWIFSGLAIGCVVGVLAAKKVKMTAMPEMVSLFNGMGGACAMLISIVEFNHLLGPVSFTISLNDTIGWSNNANNLLQSLQHLINGVSPANAAGKLVIIMLGMLIGTVSFTGSVIAWGKLNGRIKDASFKGQHIINLSLLGLLLVLVIYAVAAYYKMVDMSSSSTNPQLVIRLLFYSVLVLSALYGILFVMPIGGADMPVVISLLNSFTGVAAAFGGFLYDNPVMLTGGILVGSAGTILTILMCKAMNRSLKNVLIGSFGGGAAASNGGASKEQGHYKEISLPDAAVVLSYANRVIIVPGYGLAVAQAQHACHDLEKLLEDKGVEVKYAIHPVAGRMPGHMNVLLAEADVPYDKLEEMEQANDQFATTDAVLILGANDVVNPAAKSDPGSPIYGMPILEVELAKTVIVNKRSMKPGYAGIENELFFQPKTSMLFGDAKKVLQQLVDEIKQI</sequence>
<dbReference type="RefSeq" id="WP_264281952.1">
    <property type="nucleotide sequence ID" value="NZ_CP107006.1"/>
</dbReference>
<evidence type="ECO:0000256" key="10">
    <source>
        <dbReference type="ARBA" id="ARBA00022967"/>
    </source>
</evidence>
<dbReference type="Gene3D" id="3.40.50.1220">
    <property type="entry name" value="TPP-binding domain"/>
    <property type="match status" value="1"/>
</dbReference>
<evidence type="ECO:0000256" key="4">
    <source>
        <dbReference type="ARBA" id="ARBA00012943"/>
    </source>
</evidence>
<comment type="catalytic activity">
    <reaction evidence="16">
        <text>NAD(+) + NADPH + H(+)(in) = NADH + NADP(+) + H(+)(out)</text>
        <dbReference type="Rhea" id="RHEA:47992"/>
        <dbReference type="ChEBI" id="CHEBI:15378"/>
        <dbReference type="ChEBI" id="CHEBI:57540"/>
        <dbReference type="ChEBI" id="CHEBI:57783"/>
        <dbReference type="ChEBI" id="CHEBI:57945"/>
        <dbReference type="ChEBI" id="CHEBI:58349"/>
        <dbReference type="EC" id="7.1.1.1"/>
    </reaction>
</comment>
<comment type="similarity">
    <text evidence="3">Belongs to the PNT beta subunit family.</text>
</comment>
<keyword evidence="13 17" id="KW-0472">Membrane</keyword>
<keyword evidence="9" id="KW-0521">NADP</keyword>
<evidence type="ECO:0000256" key="15">
    <source>
        <dbReference type="ARBA" id="ARBA00033258"/>
    </source>
</evidence>
<evidence type="ECO:0000256" key="7">
    <source>
        <dbReference type="ARBA" id="ARBA00022519"/>
    </source>
</evidence>
<dbReference type="Proteomes" id="UP001162741">
    <property type="component" value="Chromosome"/>
</dbReference>
<dbReference type="PANTHER" id="PTHR44758">
    <property type="entry name" value="NAD(P) TRANSHYDROGENASE SUBUNIT BETA"/>
    <property type="match status" value="1"/>
</dbReference>
<organism evidence="19 20">
    <name type="scientific">Chitinophaga horti</name>
    <dbReference type="NCBI Taxonomy" id="2920382"/>
    <lineage>
        <taxon>Bacteria</taxon>
        <taxon>Pseudomonadati</taxon>
        <taxon>Bacteroidota</taxon>
        <taxon>Chitinophagia</taxon>
        <taxon>Chitinophagales</taxon>
        <taxon>Chitinophagaceae</taxon>
        <taxon>Chitinophaga</taxon>
    </lineage>
</organism>
<evidence type="ECO:0000256" key="5">
    <source>
        <dbReference type="ARBA" id="ARBA00014581"/>
    </source>
</evidence>